<dbReference type="InterPro" id="IPR020622">
    <property type="entry name" value="Ala_racemase_pyridoxalP-BS"/>
</dbReference>
<name>A0ABY4QYC2_9ACTN</name>
<evidence type="ECO:0000313" key="7">
    <source>
        <dbReference type="EMBL" id="UQX87915.1"/>
    </source>
</evidence>
<dbReference type="PANTHER" id="PTHR30511">
    <property type="entry name" value="ALANINE RACEMASE"/>
    <property type="match status" value="1"/>
</dbReference>
<dbReference type="InterPro" id="IPR009006">
    <property type="entry name" value="Ala_racemase/Decarboxylase_C"/>
</dbReference>
<evidence type="ECO:0000256" key="5">
    <source>
        <dbReference type="SAM" id="MobiDB-lite"/>
    </source>
</evidence>
<dbReference type="SUPFAM" id="SSF50621">
    <property type="entry name" value="Alanine racemase C-terminal domain-like"/>
    <property type="match status" value="1"/>
</dbReference>
<dbReference type="GO" id="GO:0008784">
    <property type="term" value="F:alanine racemase activity"/>
    <property type="evidence" value="ECO:0007669"/>
    <property type="project" value="UniProtKB-EC"/>
</dbReference>
<feature type="region of interest" description="Disordered" evidence="5">
    <location>
        <begin position="363"/>
        <end position="391"/>
    </location>
</feature>
<dbReference type="CDD" id="cd00430">
    <property type="entry name" value="PLPDE_III_AR"/>
    <property type="match status" value="1"/>
</dbReference>
<evidence type="ECO:0000256" key="3">
    <source>
        <dbReference type="ARBA" id="ARBA00023235"/>
    </source>
</evidence>
<feature type="binding site" evidence="4">
    <location>
        <position position="133"/>
    </location>
    <ligand>
        <name>substrate</name>
    </ligand>
</feature>
<keyword evidence="8" id="KW-1185">Reference proteome</keyword>
<comment type="catalytic activity">
    <reaction evidence="4">
        <text>L-alanine = D-alanine</text>
        <dbReference type="Rhea" id="RHEA:20249"/>
        <dbReference type="ChEBI" id="CHEBI:57416"/>
        <dbReference type="ChEBI" id="CHEBI:57972"/>
        <dbReference type="EC" id="5.1.1.1"/>
    </reaction>
</comment>
<feature type="domain" description="Alanine racemase C-terminal" evidence="6">
    <location>
        <begin position="242"/>
        <end position="369"/>
    </location>
</feature>
<organism evidence="7 8">
    <name type="scientific">Jatrophihabitans telluris</name>
    <dbReference type="NCBI Taxonomy" id="2038343"/>
    <lineage>
        <taxon>Bacteria</taxon>
        <taxon>Bacillati</taxon>
        <taxon>Actinomycetota</taxon>
        <taxon>Actinomycetes</taxon>
        <taxon>Jatrophihabitantales</taxon>
        <taxon>Jatrophihabitantaceae</taxon>
        <taxon>Jatrophihabitans</taxon>
    </lineage>
</organism>
<evidence type="ECO:0000256" key="4">
    <source>
        <dbReference type="HAMAP-Rule" id="MF_01201"/>
    </source>
</evidence>
<dbReference type="RefSeq" id="WP_249770911.1">
    <property type="nucleotide sequence ID" value="NZ_CP097332.1"/>
</dbReference>
<dbReference type="SUPFAM" id="SSF51419">
    <property type="entry name" value="PLP-binding barrel"/>
    <property type="match status" value="1"/>
</dbReference>
<comment type="pathway">
    <text evidence="4">Amino-acid biosynthesis; D-alanine biosynthesis; D-alanine from L-alanine: step 1/1.</text>
</comment>
<proteinExistence type="inferred from homology"/>
<dbReference type="InterPro" id="IPR001608">
    <property type="entry name" value="Ala_racemase_N"/>
</dbReference>
<dbReference type="Pfam" id="PF00842">
    <property type="entry name" value="Ala_racemase_C"/>
    <property type="match status" value="1"/>
</dbReference>
<accession>A0ABY4QYC2</accession>
<dbReference type="EMBL" id="CP097332">
    <property type="protein sequence ID" value="UQX87915.1"/>
    <property type="molecule type" value="Genomic_DNA"/>
</dbReference>
<dbReference type="SMART" id="SM01005">
    <property type="entry name" value="Ala_racemase_C"/>
    <property type="match status" value="1"/>
</dbReference>
<keyword evidence="3 4" id="KW-0413">Isomerase</keyword>
<keyword evidence="2 4" id="KW-0663">Pyridoxal phosphate</keyword>
<gene>
    <name evidence="7" type="primary">alr</name>
    <name evidence="7" type="ORF">M6D93_16645</name>
</gene>
<evidence type="ECO:0000256" key="2">
    <source>
        <dbReference type="ARBA" id="ARBA00022898"/>
    </source>
</evidence>
<comment type="function">
    <text evidence="4">Catalyzes the interconversion of L-alanine and D-alanine. May also act on other amino acids.</text>
</comment>
<evidence type="ECO:0000256" key="1">
    <source>
        <dbReference type="ARBA" id="ARBA00001933"/>
    </source>
</evidence>
<dbReference type="Gene3D" id="3.20.20.10">
    <property type="entry name" value="Alanine racemase"/>
    <property type="match status" value="1"/>
</dbReference>
<dbReference type="Pfam" id="PF01168">
    <property type="entry name" value="Ala_racemase_N"/>
    <property type="match status" value="1"/>
</dbReference>
<dbReference type="Proteomes" id="UP001056336">
    <property type="component" value="Chromosome"/>
</dbReference>
<dbReference type="Gene3D" id="2.40.37.10">
    <property type="entry name" value="Lyase, Ornithine Decarboxylase, Chain A, domain 1"/>
    <property type="match status" value="1"/>
</dbReference>
<feature type="active site" description="Proton acceptor; specific for L-alanine" evidence="4">
    <location>
        <position position="263"/>
    </location>
</feature>
<dbReference type="PANTHER" id="PTHR30511:SF0">
    <property type="entry name" value="ALANINE RACEMASE, CATABOLIC-RELATED"/>
    <property type="match status" value="1"/>
</dbReference>
<feature type="binding site" evidence="4">
    <location>
        <position position="311"/>
    </location>
    <ligand>
        <name>substrate</name>
    </ligand>
</feature>
<dbReference type="HAMAP" id="MF_01201">
    <property type="entry name" value="Ala_racemase"/>
    <property type="match status" value="1"/>
</dbReference>
<feature type="active site" description="Proton acceptor; specific for D-alanine" evidence="4">
    <location>
        <position position="33"/>
    </location>
</feature>
<reference evidence="7" key="2">
    <citation type="submission" date="2022-05" db="EMBL/GenBank/DDBJ databases">
        <authorList>
            <person name="Kim J.-S."/>
            <person name="Lee K."/>
            <person name="Suh M."/>
            <person name="Eom M."/>
            <person name="Kim J.-S."/>
            <person name="Kim D.-S."/>
            <person name="Ko S.-H."/>
            <person name="Shin Y."/>
            <person name="Lee J.-S."/>
        </authorList>
    </citation>
    <scope>NUCLEOTIDE SEQUENCE</scope>
    <source>
        <strain evidence="7">N237</strain>
    </source>
</reference>
<dbReference type="PROSITE" id="PS00395">
    <property type="entry name" value="ALANINE_RACEMASE"/>
    <property type="match status" value="1"/>
</dbReference>
<evidence type="ECO:0000313" key="8">
    <source>
        <dbReference type="Proteomes" id="UP001056336"/>
    </source>
</evidence>
<dbReference type="NCBIfam" id="TIGR00492">
    <property type="entry name" value="alr"/>
    <property type="match status" value="1"/>
</dbReference>
<dbReference type="InterPro" id="IPR000821">
    <property type="entry name" value="Ala_racemase"/>
</dbReference>
<dbReference type="InterPro" id="IPR029066">
    <property type="entry name" value="PLP-binding_barrel"/>
</dbReference>
<comment type="cofactor">
    <cofactor evidence="1 4">
        <name>pyridoxal 5'-phosphate</name>
        <dbReference type="ChEBI" id="CHEBI:597326"/>
    </cofactor>
</comment>
<dbReference type="EC" id="5.1.1.1" evidence="4"/>
<comment type="similarity">
    <text evidence="4">Belongs to the alanine racemase family.</text>
</comment>
<protein>
    <recommendedName>
        <fullName evidence="4">Alanine racemase</fullName>
        <ecNumber evidence="4">5.1.1.1</ecNumber>
    </recommendedName>
</protein>
<reference evidence="7" key="1">
    <citation type="journal article" date="2018" name="Int. J. Syst. Evol. Microbiol.">
        <title>Jatrophihabitans telluris sp. nov., isolated from sediment soil of lava forest wetlands and the emended description of the genus Jatrophihabitans.</title>
        <authorList>
            <person name="Lee K.C."/>
            <person name="Suh M.K."/>
            <person name="Eom M.K."/>
            <person name="Kim K.K."/>
            <person name="Kim J.S."/>
            <person name="Kim D.S."/>
            <person name="Ko S.H."/>
            <person name="Shin Y.K."/>
            <person name="Lee J.S."/>
        </authorList>
    </citation>
    <scope>NUCLEOTIDE SEQUENCE</scope>
    <source>
        <strain evidence="7">N237</strain>
    </source>
</reference>
<dbReference type="PRINTS" id="PR00992">
    <property type="entry name" value="ALARACEMASE"/>
</dbReference>
<sequence>MLRSEATIDLAAIRANAEAVRSLTGTDVMAVVKADGYGHGMIPAARAALAGGASWLGVALLEEALALREAGFTEPLLAWLWTPQDFALLTRALAVGVDVSVSSIAALQLVCAASAEQDEPARVHLKADTGLSRNGATEADWPDLLDAAGKAVESGQLEVIGIWSHLVRSEEPDHPTTTEQVSRFEAALARAVQAGIEPPVRHLANSAGALTVPAARFDLVRIGIALYGLSPVVGQDFGLRPAMTLRSHLANVKRLPAGQGIGYGHVYRTAEATTAALVPLGYGDGIPRSATNLGPVAIGGRRFRVSGRVAMDQFVVDVGDATVVEGDEVILFGPGTAGEPTAQEWADALDTIHYEVVTRIGARVPRRHTDTDTDTDTDTNGQTSADPGQGA</sequence>
<feature type="modified residue" description="N6-(pyridoxal phosphate)lysine" evidence="4">
    <location>
        <position position="33"/>
    </location>
</feature>
<evidence type="ECO:0000259" key="6">
    <source>
        <dbReference type="SMART" id="SM01005"/>
    </source>
</evidence>
<feature type="compositionally biased region" description="Polar residues" evidence="5">
    <location>
        <begin position="380"/>
        <end position="391"/>
    </location>
</feature>
<dbReference type="InterPro" id="IPR011079">
    <property type="entry name" value="Ala_racemase_C"/>
</dbReference>